<evidence type="ECO:0000256" key="5">
    <source>
        <dbReference type="ARBA" id="ARBA00022825"/>
    </source>
</evidence>
<evidence type="ECO:0000259" key="6">
    <source>
        <dbReference type="Pfam" id="PF04151"/>
    </source>
</evidence>
<dbReference type="AlphaFoldDB" id="A0A0P8CLM2"/>
<accession>A0A0P8CLM2</accession>
<comment type="caution">
    <text evidence="7">The sequence shown here is derived from an EMBL/GenBank/DDBJ whole genome shotgun (WGS) entry which is preliminary data.</text>
</comment>
<keyword evidence="3" id="KW-0732">Signal</keyword>
<dbReference type="Proteomes" id="UP000050360">
    <property type="component" value="Unassembled WGS sequence"/>
</dbReference>
<keyword evidence="5" id="KW-0720">Serine protease</keyword>
<dbReference type="InterPro" id="IPR050966">
    <property type="entry name" value="Glutamyl_endopeptidase"/>
</dbReference>
<dbReference type="InterPro" id="IPR043504">
    <property type="entry name" value="Peptidase_S1_PA_chymotrypsin"/>
</dbReference>
<dbReference type="InterPro" id="IPR008256">
    <property type="entry name" value="Peptidase_S1B"/>
</dbReference>
<dbReference type="InterPro" id="IPR000126">
    <property type="entry name" value="V8_ser_AS"/>
</dbReference>
<evidence type="ECO:0000313" key="8">
    <source>
        <dbReference type="Proteomes" id="UP000050360"/>
    </source>
</evidence>
<dbReference type="GO" id="GO:0006508">
    <property type="term" value="P:proteolysis"/>
    <property type="evidence" value="ECO:0007669"/>
    <property type="project" value="UniProtKB-KW"/>
</dbReference>
<dbReference type="EMBL" id="LKCM01000106">
    <property type="protein sequence ID" value="KPQ44142.1"/>
    <property type="molecule type" value="Genomic_DNA"/>
</dbReference>
<proteinExistence type="inferred from homology"/>
<dbReference type="InterPro" id="IPR007280">
    <property type="entry name" value="Peptidase_C_arc/bac"/>
</dbReference>
<dbReference type="GO" id="GO:0008236">
    <property type="term" value="F:serine-type peptidase activity"/>
    <property type="evidence" value="ECO:0007669"/>
    <property type="project" value="UniProtKB-KW"/>
</dbReference>
<dbReference type="PANTHER" id="PTHR15462">
    <property type="entry name" value="SERINE PROTEASE"/>
    <property type="match status" value="1"/>
</dbReference>
<dbReference type="SUPFAM" id="SSF89260">
    <property type="entry name" value="Collagen-binding domain"/>
    <property type="match status" value="1"/>
</dbReference>
<evidence type="ECO:0000256" key="3">
    <source>
        <dbReference type="ARBA" id="ARBA00022729"/>
    </source>
</evidence>
<dbReference type="InterPro" id="IPR009003">
    <property type="entry name" value="Peptidase_S1_PA"/>
</dbReference>
<dbReference type="PATRIC" id="fig|1719120.3.peg.1375"/>
<dbReference type="SUPFAM" id="SSF50494">
    <property type="entry name" value="Trypsin-like serine proteases"/>
    <property type="match status" value="1"/>
</dbReference>
<evidence type="ECO:0000256" key="4">
    <source>
        <dbReference type="ARBA" id="ARBA00022801"/>
    </source>
</evidence>
<dbReference type="Gene3D" id="2.60.120.380">
    <property type="match status" value="1"/>
</dbReference>
<evidence type="ECO:0000313" key="7">
    <source>
        <dbReference type="EMBL" id="KPQ44142.1"/>
    </source>
</evidence>
<dbReference type="Pfam" id="PF04151">
    <property type="entry name" value="PPC"/>
    <property type="match status" value="1"/>
</dbReference>
<protein>
    <submittedName>
        <fullName evidence="7">Trypsin</fullName>
    </submittedName>
</protein>
<name>A0A0P8CLM2_9EURY</name>
<dbReference type="PRINTS" id="PR00839">
    <property type="entry name" value="V8PROTEASE"/>
</dbReference>
<dbReference type="Gene3D" id="2.40.10.10">
    <property type="entry name" value="Trypsin-like serine proteases"/>
    <property type="match status" value="2"/>
</dbReference>
<comment type="similarity">
    <text evidence="1">Belongs to the peptidase S1B family.</text>
</comment>
<reference evidence="7 8" key="1">
    <citation type="submission" date="2015-09" db="EMBL/GenBank/DDBJ databases">
        <title>A metagenomics-based metabolic model of nitrate-dependent anaerobic oxidation of methane by Methanoperedens-like archaea.</title>
        <authorList>
            <person name="Arshad A."/>
            <person name="Speth D.R."/>
            <person name="De Graaf R.M."/>
            <person name="Op Den Camp H.J."/>
            <person name="Jetten M.S."/>
            <person name="Welte C.U."/>
        </authorList>
    </citation>
    <scope>NUCLEOTIDE SEQUENCE [LARGE SCALE GENOMIC DNA]</scope>
</reference>
<evidence type="ECO:0000256" key="2">
    <source>
        <dbReference type="ARBA" id="ARBA00022670"/>
    </source>
</evidence>
<feature type="domain" description="Peptidase C-terminal archaeal/bacterial" evidence="6">
    <location>
        <begin position="348"/>
        <end position="408"/>
    </location>
</feature>
<dbReference type="PROSITE" id="PS00673">
    <property type="entry name" value="V8_SER"/>
    <property type="match status" value="1"/>
</dbReference>
<sequence>MSDGKNDLIKKLNSFEADQLLGELKSRPKKVRSSGPFQDVDSATIAKVLKDKQKAIYGVDDRKDLFLVDDQGILNDADCVVSLFQNREVVDNGDGTSTLAVKNFGTEYNLCNNERFREQPTGAFCSGFLVAPDLVATAGHCVNPSNVTNILFVFGFRMVDETTPHTNIDNNEIYRGLKVIDRKEISDGSDWAVVKLERAVANHRITDFRRTGIIQNNQAVHVIGHPCGLPTKFAGGARVRDNTSGEFFVANLDTYGGNSGSPVFNSDTHQVEGILVRGATDFASSNGCDVSLVCPSSGCRGEDCTKTTEFSYLFGQENGPEVILLDTTISSMLPDKDSIKEYVIKGIESGKKLIINLEGPEGQDFDLYVKFGSLAKVDDWDSRGYTSDPNEEVTIDPTEQGDYYITVHAFAGKGNFNLKANTMSSEND</sequence>
<evidence type="ECO:0000256" key="1">
    <source>
        <dbReference type="ARBA" id="ARBA00008764"/>
    </source>
</evidence>
<dbReference type="PANTHER" id="PTHR15462:SF8">
    <property type="entry name" value="SERINE PROTEASE"/>
    <property type="match status" value="1"/>
</dbReference>
<keyword evidence="4" id="KW-0378">Hydrolase</keyword>
<keyword evidence="2" id="KW-0645">Protease</keyword>
<gene>
    <name evidence="7" type="ORF">MPEBLZ_01281</name>
</gene>
<dbReference type="Pfam" id="PF13365">
    <property type="entry name" value="Trypsin_2"/>
    <property type="match status" value="1"/>
</dbReference>
<organism evidence="7 8">
    <name type="scientific">Candidatus Methanoperedens nitratireducens</name>
    <dbReference type="NCBI Taxonomy" id="1392998"/>
    <lineage>
        <taxon>Archaea</taxon>
        <taxon>Methanobacteriati</taxon>
        <taxon>Methanobacteriota</taxon>
        <taxon>Stenosarchaea group</taxon>
        <taxon>Methanomicrobia</taxon>
        <taxon>Methanosarcinales</taxon>
        <taxon>ANME-2 cluster</taxon>
        <taxon>Candidatus Methanoperedentaceae</taxon>
        <taxon>Candidatus Methanoperedens</taxon>
    </lineage>
</organism>